<dbReference type="InterPro" id="IPR011990">
    <property type="entry name" value="TPR-like_helical_dom_sf"/>
</dbReference>
<evidence type="ECO:0000313" key="3">
    <source>
        <dbReference type="Proteomes" id="UP000377595"/>
    </source>
</evidence>
<gene>
    <name evidence="2" type="ORF">Aple_079800</name>
</gene>
<proteinExistence type="predicted"/>
<dbReference type="CDD" id="cd00093">
    <property type="entry name" value="HTH_XRE"/>
    <property type="match status" value="1"/>
</dbReference>
<dbReference type="InterPro" id="IPR001387">
    <property type="entry name" value="Cro/C1-type_HTH"/>
</dbReference>
<dbReference type="SUPFAM" id="SSF48452">
    <property type="entry name" value="TPR-like"/>
    <property type="match status" value="1"/>
</dbReference>
<dbReference type="EMBL" id="BLAF01000061">
    <property type="protein sequence ID" value="GES25081.1"/>
    <property type="molecule type" value="Genomic_DNA"/>
</dbReference>
<keyword evidence="3" id="KW-1185">Reference proteome</keyword>
<name>A0A5M3XZV2_9ACTN</name>
<dbReference type="PROSITE" id="PS50943">
    <property type="entry name" value="HTH_CROC1"/>
    <property type="match status" value="1"/>
</dbReference>
<comment type="caution">
    <text evidence="2">The sequence shown here is derived from an EMBL/GenBank/DDBJ whole genome shotgun (WGS) entry which is preliminary data.</text>
</comment>
<evidence type="ECO:0000313" key="2">
    <source>
        <dbReference type="EMBL" id="GES25081.1"/>
    </source>
</evidence>
<evidence type="ECO:0000259" key="1">
    <source>
        <dbReference type="PROSITE" id="PS50943"/>
    </source>
</evidence>
<feature type="domain" description="HTH cro/C1-type" evidence="1">
    <location>
        <begin position="18"/>
        <end position="57"/>
    </location>
</feature>
<dbReference type="AlphaFoldDB" id="A0A5M3XZV2"/>
<organism evidence="2 3">
    <name type="scientific">Acrocarpospora pleiomorpha</name>
    <dbReference type="NCBI Taxonomy" id="90975"/>
    <lineage>
        <taxon>Bacteria</taxon>
        <taxon>Bacillati</taxon>
        <taxon>Actinomycetota</taxon>
        <taxon>Actinomycetes</taxon>
        <taxon>Streptosporangiales</taxon>
        <taxon>Streptosporangiaceae</taxon>
        <taxon>Acrocarpospora</taxon>
    </lineage>
</organism>
<accession>A0A5M3XZV2</accession>
<dbReference type="RefSeq" id="WP_155349878.1">
    <property type="nucleotide sequence ID" value="NZ_BAAAHM010000014.1"/>
</dbReference>
<protein>
    <recommendedName>
        <fullName evidence="1">HTH cro/C1-type domain-containing protein</fullName>
    </recommendedName>
</protein>
<dbReference type="OrthoDB" id="3449038at2"/>
<sequence length="421" mass="46359">MALRHWRKDIRDIGLRPLADEINWSYSHLAKWERGEQQPHADAIKTLDAKLNAGGYLVALHAAVSELDQLRRGTLDEEPLDEDGYMERRELMRNAAAFAAAGAVAPVLTTLTDAWRMSSPDRSLPGASVTQAMIDDWENAADVHVRRAYFDPPATVLAAVAVDYTDMAPHLSRTQPAAIQRDLAHAAARHTAVIAGKWFDLGNSREAHRWWAKTRELSEQSSDPLLASWLRSCEVGYRQQDPQEDLVNVLSTAQEARRLAGDRSNVALVSALSAEAQALATMGRSDEAITALLRTEEVFTRLPAQITADRDWLRRGTYLDRSLIYTLAGDSRRAAEAQSAARNLYPATHRSAIVIQLHGAALQARTDPEQGADEALRIVGALPTGRRDTRVIRAAHIVLDVAPENAHLLPAARELRALTAA</sequence>
<dbReference type="Proteomes" id="UP000377595">
    <property type="component" value="Unassembled WGS sequence"/>
</dbReference>
<reference evidence="2 3" key="1">
    <citation type="submission" date="2019-10" db="EMBL/GenBank/DDBJ databases">
        <title>Whole genome shotgun sequence of Acrocarpospora pleiomorpha NBRC 16267.</title>
        <authorList>
            <person name="Ichikawa N."/>
            <person name="Kimura A."/>
            <person name="Kitahashi Y."/>
            <person name="Komaki H."/>
            <person name="Oguchi A."/>
        </authorList>
    </citation>
    <scope>NUCLEOTIDE SEQUENCE [LARGE SCALE GENOMIC DNA]</scope>
    <source>
        <strain evidence="2 3">NBRC 16267</strain>
    </source>
</reference>